<dbReference type="Proteomes" id="UP001060085">
    <property type="component" value="Linkage Group LG05"/>
</dbReference>
<protein>
    <submittedName>
        <fullName evidence="1">Uncharacterized protein</fullName>
    </submittedName>
</protein>
<dbReference type="EMBL" id="CM044705">
    <property type="protein sequence ID" value="KAI5662053.1"/>
    <property type="molecule type" value="Genomic_DNA"/>
</dbReference>
<evidence type="ECO:0000313" key="1">
    <source>
        <dbReference type="EMBL" id="KAI5662053.1"/>
    </source>
</evidence>
<organism evidence="1 2">
    <name type="scientific">Catharanthus roseus</name>
    <name type="common">Madagascar periwinkle</name>
    <name type="synonym">Vinca rosea</name>
    <dbReference type="NCBI Taxonomy" id="4058"/>
    <lineage>
        <taxon>Eukaryota</taxon>
        <taxon>Viridiplantae</taxon>
        <taxon>Streptophyta</taxon>
        <taxon>Embryophyta</taxon>
        <taxon>Tracheophyta</taxon>
        <taxon>Spermatophyta</taxon>
        <taxon>Magnoliopsida</taxon>
        <taxon>eudicotyledons</taxon>
        <taxon>Gunneridae</taxon>
        <taxon>Pentapetalae</taxon>
        <taxon>asterids</taxon>
        <taxon>lamiids</taxon>
        <taxon>Gentianales</taxon>
        <taxon>Apocynaceae</taxon>
        <taxon>Rauvolfioideae</taxon>
        <taxon>Vinceae</taxon>
        <taxon>Catharanthinae</taxon>
        <taxon>Catharanthus</taxon>
    </lineage>
</organism>
<sequence length="167" mass="18488">MDTPDHLNVIANTFNLCIVLIARFGSITVLPLYSNMDCIAEMLFIGFILEQKHFIHLLLRDGCPLPPIQSLSLSFTFKSNRAWGGIAGAIVNAKVPRAIVPPQKYSAPCISYYLAACMPHESCMVSIIPRHLSSNLVSVRCPAVYFHSYNPTWDTAGCIACKLQYPV</sequence>
<evidence type="ECO:0000313" key="2">
    <source>
        <dbReference type="Proteomes" id="UP001060085"/>
    </source>
</evidence>
<proteinExistence type="predicted"/>
<accession>A0ACC0AM80</accession>
<comment type="caution">
    <text evidence="1">The sequence shown here is derived from an EMBL/GenBank/DDBJ whole genome shotgun (WGS) entry which is preliminary data.</text>
</comment>
<reference evidence="2" key="1">
    <citation type="journal article" date="2023" name="Nat. Plants">
        <title>Single-cell RNA sequencing provides a high-resolution roadmap for understanding the multicellular compartmentation of specialized metabolism.</title>
        <authorList>
            <person name="Sun S."/>
            <person name="Shen X."/>
            <person name="Li Y."/>
            <person name="Li Y."/>
            <person name="Wang S."/>
            <person name="Li R."/>
            <person name="Zhang H."/>
            <person name="Shen G."/>
            <person name="Guo B."/>
            <person name="Wei J."/>
            <person name="Xu J."/>
            <person name="St-Pierre B."/>
            <person name="Chen S."/>
            <person name="Sun C."/>
        </authorList>
    </citation>
    <scope>NUCLEOTIDE SEQUENCE [LARGE SCALE GENOMIC DNA]</scope>
</reference>
<keyword evidence="2" id="KW-1185">Reference proteome</keyword>
<name>A0ACC0AM80_CATRO</name>
<gene>
    <name evidence="1" type="ORF">M9H77_21376</name>
</gene>